<evidence type="ECO:0000256" key="2">
    <source>
        <dbReference type="ARBA" id="ARBA00003921"/>
    </source>
</evidence>
<dbReference type="InterPro" id="IPR006094">
    <property type="entry name" value="Oxid_FAD_bind_N"/>
</dbReference>
<evidence type="ECO:0000256" key="15">
    <source>
        <dbReference type="ARBA" id="ARBA00023002"/>
    </source>
</evidence>
<dbReference type="GO" id="GO:0071949">
    <property type="term" value="F:FAD binding"/>
    <property type="evidence" value="ECO:0007669"/>
    <property type="project" value="InterPro"/>
</dbReference>
<dbReference type="Pfam" id="PF01565">
    <property type="entry name" value="FAD_binding_4"/>
    <property type="match status" value="1"/>
</dbReference>
<feature type="domain" description="FAD-binding PCMH-type" evidence="21">
    <location>
        <begin position="14"/>
        <end position="187"/>
    </location>
</feature>
<evidence type="ECO:0000256" key="5">
    <source>
        <dbReference type="ARBA" id="ARBA00010485"/>
    </source>
</evidence>
<proteinExistence type="inferred from homology"/>
<keyword evidence="11 20" id="KW-0274">FAD</keyword>
<comment type="catalytic activity">
    <reaction evidence="19 20">
        <text>UDP-N-acetyl-alpha-D-muramate + NADP(+) = UDP-N-acetyl-3-O-(1-carboxyvinyl)-alpha-D-glucosamine + NADPH + H(+)</text>
        <dbReference type="Rhea" id="RHEA:12248"/>
        <dbReference type="ChEBI" id="CHEBI:15378"/>
        <dbReference type="ChEBI" id="CHEBI:57783"/>
        <dbReference type="ChEBI" id="CHEBI:58349"/>
        <dbReference type="ChEBI" id="CHEBI:68483"/>
        <dbReference type="ChEBI" id="CHEBI:70757"/>
        <dbReference type="EC" id="1.3.1.98"/>
    </reaction>
</comment>
<dbReference type="InterPro" id="IPR016167">
    <property type="entry name" value="FAD-bd_PCMH_sub1"/>
</dbReference>
<dbReference type="GO" id="GO:0008762">
    <property type="term" value="F:UDP-N-acetylmuramate dehydrogenase activity"/>
    <property type="evidence" value="ECO:0007669"/>
    <property type="project" value="UniProtKB-UniRule"/>
</dbReference>
<feature type="active site" description="Proton donor" evidence="20">
    <location>
        <position position="237"/>
    </location>
</feature>
<comment type="pathway">
    <text evidence="4 20">Cell wall biogenesis; peptidoglycan biosynthesis.</text>
</comment>
<evidence type="ECO:0000256" key="18">
    <source>
        <dbReference type="ARBA" id="ARBA00031026"/>
    </source>
</evidence>
<dbReference type="GO" id="GO:0071555">
    <property type="term" value="P:cell wall organization"/>
    <property type="evidence" value="ECO:0007669"/>
    <property type="project" value="UniProtKB-KW"/>
</dbReference>
<gene>
    <name evidence="20" type="primary">murB</name>
    <name evidence="22" type="ORF">EV700_1839</name>
</gene>
<keyword evidence="16 20" id="KW-0131">Cell cycle</keyword>
<evidence type="ECO:0000256" key="16">
    <source>
        <dbReference type="ARBA" id="ARBA00023306"/>
    </source>
</evidence>
<dbReference type="OrthoDB" id="9804753at2"/>
<feature type="active site" evidence="20">
    <location>
        <position position="163"/>
    </location>
</feature>
<dbReference type="NCBIfam" id="TIGR00179">
    <property type="entry name" value="murB"/>
    <property type="match status" value="1"/>
</dbReference>
<keyword evidence="17 20" id="KW-0961">Cell wall biogenesis/degradation</keyword>
<evidence type="ECO:0000259" key="21">
    <source>
        <dbReference type="PROSITE" id="PS51387"/>
    </source>
</evidence>
<keyword evidence="14 20" id="KW-0573">Peptidoglycan synthesis</keyword>
<dbReference type="PANTHER" id="PTHR21071:SF4">
    <property type="entry name" value="UDP-N-ACETYLENOLPYRUVOYLGLUCOSAMINE REDUCTASE"/>
    <property type="match status" value="1"/>
</dbReference>
<keyword evidence="23" id="KW-1185">Reference proteome</keyword>
<comment type="cofactor">
    <cofactor evidence="1 20">
        <name>FAD</name>
        <dbReference type="ChEBI" id="CHEBI:57692"/>
    </cofactor>
</comment>
<reference evidence="22 23" key="1">
    <citation type="submission" date="2019-02" db="EMBL/GenBank/DDBJ databases">
        <title>Genomic Encyclopedia of Type Strains, Phase IV (KMG-IV): sequencing the most valuable type-strain genomes for metagenomic binning, comparative biology and taxonomic classification.</title>
        <authorList>
            <person name="Goeker M."/>
        </authorList>
    </citation>
    <scope>NUCLEOTIDE SEQUENCE [LARGE SCALE GENOMIC DNA]</scope>
    <source>
        <strain evidence="22 23">DSM 105135</strain>
    </source>
</reference>
<dbReference type="UniPathway" id="UPA00219"/>
<accession>A0A4Q7Z3S6</accession>
<evidence type="ECO:0000256" key="9">
    <source>
        <dbReference type="ARBA" id="ARBA00022618"/>
    </source>
</evidence>
<evidence type="ECO:0000256" key="8">
    <source>
        <dbReference type="ARBA" id="ARBA00022490"/>
    </source>
</evidence>
<dbReference type="Gene3D" id="3.90.78.10">
    <property type="entry name" value="UDP-N-acetylenolpyruvoylglucosamine reductase, C-terminal domain"/>
    <property type="match status" value="1"/>
</dbReference>
<dbReference type="AlphaFoldDB" id="A0A4Q7Z3S6"/>
<dbReference type="RefSeq" id="WP_130412990.1">
    <property type="nucleotide sequence ID" value="NZ_SHKX01000012.1"/>
</dbReference>
<evidence type="ECO:0000256" key="4">
    <source>
        <dbReference type="ARBA" id="ARBA00004752"/>
    </source>
</evidence>
<evidence type="ECO:0000256" key="19">
    <source>
        <dbReference type="ARBA" id="ARBA00048914"/>
    </source>
</evidence>
<dbReference type="SUPFAM" id="SSF56194">
    <property type="entry name" value="Uridine diphospho-N-Acetylenolpyruvylglucosamine reductase, MurB, C-terminal domain"/>
    <property type="match status" value="1"/>
</dbReference>
<evidence type="ECO:0000256" key="13">
    <source>
        <dbReference type="ARBA" id="ARBA00022960"/>
    </source>
</evidence>
<keyword evidence="8 20" id="KW-0963">Cytoplasm</keyword>
<keyword evidence="9 20" id="KW-0132">Cell division</keyword>
<dbReference type="HAMAP" id="MF_00037">
    <property type="entry name" value="MurB"/>
    <property type="match status" value="1"/>
</dbReference>
<dbReference type="InterPro" id="IPR036635">
    <property type="entry name" value="MurB_C_sf"/>
</dbReference>
<comment type="similarity">
    <text evidence="5 20">Belongs to the MurB family.</text>
</comment>
<sequence>MMLENQLLTRFNTFGLPARARFLALVDSDQELRRLLLSVTARNLPVLVLGGGSNLVLAADFPGLVLVLRQRGVRVVSSTPAEVVVEAAAGECWHDFVQHTLAQGWYGLENLSLIPGTVGAAPVQNIGAYGVEIKDRFAGLTAIDRETGEYRDFNLADCRFGYRDSFFKQQGKDHWVITRVRFRLDRMSQPQLAYGDIQRQLAHMGIIHPSPVDVAQAVMAIRRSKLPDPAVIGNAGSFFKNPVVTAEKAAWLKSQWPDLVAYAQPVGVKLAAGWLIDQCGWKGKSLGAAGVYEKQALVLVNRGGAKGQDILALAEAIRHSVEERFDVRLEMEPVVVR</sequence>
<evidence type="ECO:0000256" key="10">
    <source>
        <dbReference type="ARBA" id="ARBA00022630"/>
    </source>
</evidence>
<dbReference type="GO" id="GO:0051301">
    <property type="term" value="P:cell division"/>
    <property type="evidence" value="ECO:0007669"/>
    <property type="project" value="UniProtKB-KW"/>
</dbReference>
<evidence type="ECO:0000256" key="11">
    <source>
        <dbReference type="ARBA" id="ARBA00022827"/>
    </source>
</evidence>
<dbReference type="SUPFAM" id="SSF56176">
    <property type="entry name" value="FAD-binding/transporter-associated domain-like"/>
    <property type="match status" value="1"/>
</dbReference>
<evidence type="ECO:0000256" key="6">
    <source>
        <dbReference type="ARBA" id="ARBA00012518"/>
    </source>
</evidence>
<dbReference type="EC" id="1.3.1.98" evidence="6 20"/>
<dbReference type="GO" id="GO:0009252">
    <property type="term" value="P:peptidoglycan biosynthetic process"/>
    <property type="evidence" value="ECO:0007669"/>
    <property type="project" value="UniProtKB-UniRule"/>
</dbReference>
<evidence type="ECO:0000256" key="1">
    <source>
        <dbReference type="ARBA" id="ARBA00001974"/>
    </source>
</evidence>
<dbReference type="Pfam" id="PF02873">
    <property type="entry name" value="MurB_C"/>
    <property type="match status" value="1"/>
</dbReference>
<dbReference type="InterPro" id="IPR011601">
    <property type="entry name" value="MurB_C"/>
</dbReference>
<evidence type="ECO:0000313" key="23">
    <source>
        <dbReference type="Proteomes" id="UP000292423"/>
    </source>
</evidence>
<dbReference type="NCBIfam" id="NF010478">
    <property type="entry name" value="PRK13903.1"/>
    <property type="match status" value="1"/>
</dbReference>
<name>A0A4Q7Z3S6_9GAMM</name>
<evidence type="ECO:0000256" key="17">
    <source>
        <dbReference type="ARBA" id="ARBA00023316"/>
    </source>
</evidence>
<evidence type="ECO:0000256" key="3">
    <source>
        <dbReference type="ARBA" id="ARBA00004496"/>
    </source>
</evidence>
<keyword evidence="13 20" id="KW-0133">Cell shape</keyword>
<dbReference type="Gene3D" id="3.30.43.10">
    <property type="entry name" value="Uridine Diphospho-n-acetylenolpyruvylglucosamine Reductase, domain 2"/>
    <property type="match status" value="1"/>
</dbReference>
<dbReference type="GO" id="GO:0008360">
    <property type="term" value="P:regulation of cell shape"/>
    <property type="evidence" value="ECO:0007669"/>
    <property type="project" value="UniProtKB-KW"/>
</dbReference>
<dbReference type="PANTHER" id="PTHR21071">
    <property type="entry name" value="UDP-N-ACETYLENOLPYRUVOYLGLUCOSAMINE REDUCTASE"/>
    <property type="match status" value="1"/>
</dbReference>
<evidence type="ECO:0000256" key="12">
    <source>
        <dbReference type="ARBA" id="ARBA00022857"/>
    </source>
</evidence>
<keyword evidence="15 20" id="KW-0560">Oxidoreductase</keyword>
<dbReference type="Gene3D" id="3.30.465.10">
    <property type="match status" value="1"/>
</dbReference>
<evidence type="ECO:0000256" key="20">
    <source>
        <dbReference type="HAMAP-Rule" id="MF_00037"/>
    </source>
</evidence>
<comment type="subcellular location">
    <subcellularLocation>
        <location evidence="3 20">Cytoplasm</location>
    </subcellularLocation>
</comment>
<dbReference type="PROSITE" id="PS51387">
    <property type="entry name" value="FAD_PCMH"/>
    <property type="match status" value="1"/>
</dbReference>
<dbReference type="InterPro" id="IPR016166">
    <property type="entry name" value="FAD-bd_PCMH"/>
</dbReference>
<protein>
    <recommendedName>
        <fullName evidence="7 20">UDP-N-acetylenolpyruvoylglucosamine reductase</fullName>
        <ecNumber evidence="6 20">1.3.1.98</ecNumber>
    </recommendedName>
    <alternativeName>
        <fullName evidence="18 20">UDP-N-acetylmuramate dehydrogenase</fullName>
    </alternativeName>
</protein>
<feature type="active site" evidence="20">
    <location>
        <position position="332"/>
    </location>
</feature>
<dbReference type="EMBL" id="SHKX01000012">
    <property type="protein sequence ID" value="RZU45032.1"/>
    <property type="molecule type" value="Genomic_DNA"/>
</dbReference>
<evidence type="ECO:0000313" key="22">
    <source>
        <dbReference type="EMBL" id="RZU45032.1"/>
    </source>
</evidence>
<dbReference type="InterPro" id="IPR036318">
    <property type="entry name" value="FAD-bd_PCMH-like_sf"/>
</dbReference>
<dbReference type="NCBIfam" id="NF000755">
    <property type="entry name" value="PRK00046.1"/>
    <property type="match status" value="1"/>
</dbReference>
<dbReference type="Proteomes" id="UP000292423">
    <property type="component" value="Unassembled WGS sequence"/>
</dbReference>
<dbReference type="GO" id="GO:0005829">
    <property type="term" value="C:cytosol"/>
    <property type="evidence" value="ECO:0007669"/>
    <property type="project" value="TreeGrafter"/>
</dbReference>
<evidence type="ECO:0000256" key="14">
    <source>
        <dbReference type="ARBA" id="ARBA00022984"/>
    </source>
</evidence>
<dbReference type="InterPro" id="IPR003170">
    <property type="entry name" value="MurB"/>
</dbReference>
<organism evidence="22 23">
    <name type="scientific">Fluviicoccus keumensis</name>
    <dbReference type="NCBI Taxonomy" id="1435465"/>
    <lineage>
        <taxon>Bacteria</taxon>
        <taxon>Pseudomonadati</taxon>
        <taxon>Pseudomonadota</taxon>
        <taxon>Gammaproteobacteria</taxon>
        <taxon>Moraxellales</taxon>
        <taxon>Moraxellaceae</taxon>
        <taxon>Fluviicoccus</taxon>
    </lineage>
</organism>
<comment type="function">
    <text evidence="2 20">Cell wall formation.</text>
</comment>
<dbReference type="InterPro" id="IPR016169">
    <property type="entry name" value="FAD-bd_PCMH_sub2"/>
</dbReference>
<keyword evidence="12 20" id="KW-0521">NADP</keyword>
<evidence type="ECO:0000256" key="7">
    <source>
        <dbReference type="ARBA" id="ARBA00015188"/>
    </source>
</evidence>
<comment type="caution">
    <text evidence="22">The sequence shown here is derived from an EMBL/GenBank/DDBJ whole genome shotgun (WGS) entry which is preliminary data.</text>
</comment>
<keyword evidence="10 20" id="KW-0285">Flavoprotein</keyword>